<evidence type="ECO:0008006" key="4">
    <source>
        <dbReference type="Google" id="ProtNLM"/>
    </source>
</evidence>
<feature type="signal peptide" evidence="1">
    <location>
        <begin position="1"/>
        <end position="26"/>
    </location>
</feature>
<proteinExistence type="predicted"/>
<dbReference type="Pfam" id="PF16234">
    <property type="entry name" value="DUF4892"/>
    <property type="match status" value="1"/>
</dbReference>
<sequence>MQKDWVSSVFRAFLASLCLLSLPAAATGVAAGPEALPVYPNASLTLKESRMARDYPLLSSRVSKIRGKIRSTDAQWLNGQLERRIYELPTGRSSADGFRFIQEELGKLGAQDIFSCTGRDCGQSNLWANDIFQVANLYGREREQSYLLAKSAEGGSYWLAYAVTRGTNRTYLLIDYFTPDTP</sequence>
<evidence type="ECO:0000256" key="1">
    <source>
        <dbReference type="SAM" id="SignalP"/>
    </source>
</evidence>
<dbReference type="OrthoDB" id="5741786at2"/>
<protein>
    <recommendedName>
        <fullName evidence="4">DUF4892 domain-containing protein</fullName>
    </recommendedName>
</protein>
<dbReference type="InterPro" id="IPR032608">
    <property type="entry name" value="DUF4892"/>
</dbReference>
<keyword evidence="3" id="KW-1185">Reference proteome</keyword>
<dbReference type="Proteomes" id="UP000196573">
    <property type="component" value="Unassembled WGS sequence"/>
</dbReference>
<dbReference type="EMBL" id="FWPT01000005">
    <property type="protein sequence ID" value="SMA47411.1"/>
    <property type="molecule type" value="Genomic_DNA"/>
</dbReference>
<dbReference type="AlphaFoldDB" id="A0A1X7AKP6"/>
<evidence type="ECO:0000313" key="3">
    <source>
        <dbReference type="Proteomes" id="UP000196573"/>
    </source>
</evidence>
<keyword evidence="1" id="KW-0732">Signal</keyword>
<name>A0A1X7AKP6_9GAMM</name>
<feature type="chain" id="PRO_5012304517" description="DUF4892 domain-containing protein" evidence="1">
    <location>
        <begin position="27"/>
        <end position="182"/>
    </location>
</feature>
<accession>A0A1X7AKP6</accession>
<gene>
    <name evidence="2" type="ORF">EHSB41UT_02409</name>
</gene>
<evidence type="ECO:0000313" key="2">
    <source>
        <dbReference type="EMBL" id="SMA47411.1"/>
    </source>
</evidence>
<dbReference type="RefSeq" id="WP_087110179.1">
    <property type="nucleotide sequence ID" value="NZ_CBCSCN010000003.1"/>
</dbReference>
<reference evidence="2 3" key="1">
    <citation type="submission" date="2017-03" db="EMBL/GenBank/DDBJ databases">
        <authorList>
            <person name="Afonso C.L."/>
            <person name="Miller P.J."/>
            <person name="Scott M.A."/>
            <person name="Spackman E."/>
            <person name="Goraichik I."/>
            <person name="Dimitrov K.M."/>
            <person name="Suarez D.L."/>
            <person name="Swayne D.E."/>
        </authorList>
    </citation>
    <scope>NUCLEOTIDE SEQUENCE [LARGE SCALE GENOMIC DNA]</scope>
    <source>
        <strain evidence="2">SB41UT1</strain>
    </source>
</reference>
<organism evidence="2 3">
    <name type="scientific">Parendozoicomonas haliclonae</name>
    <dbReference type="NCBI Taxonomy" id="1960125"/>
    <lineage>
        <taxon>Bacteria</taxon>
        <taxon>Pseudomonadati</taxon>
        <taxon>Pseudomonadota</taxon>
        <taxon>Gammaproteobacteria</taxon>
        <taxon>Oceanospirillales</taxon>
        <taxon>Endozoicomonadaceae</taxon>
        <taxon>Parendozoicomonas</taxon>
    </lineage>
</organism>